<dbReference type="EMBL" id="JFFR01000002">
    <property type="protein sequence ID" value="KDN30094.1"/>
    <property type="molecule type" value="Genomic_DNA"/>
</dbReference>
<evidence type="ECO:0000313" key="2">
    <source>
        <dbReference type="EMBL" id="KDN30094.1"/>
    </source>
</evidence>
<evidence type="ECO:0000256" key="1">
    <source>
        <dbReference type="SAM" id="SignalP"/>
    </source>
</evidence>
<comment type="caution">
    <text evidence="2">The sequence shown here is derived from an EMBL/GenBank/DDBJ whole genome shotgun (WGS) entry which is preliminary data.</text>
</comment>
<reference evidence="2 3" key="1">
    <citation type="submission" date="2014-02" db="EMBL/GenBank/DDBJ databases">
        <title>Vibrio fortis Dalian14 Genome Sequencing.</title>
        <authorList>
            <person name="Wang Y."/>
            <person name="Song L."/>
            <person name="Liu G."/>
            <person name="Ding J."/>
        </authorList>
    </citation>
    <scope>NUCLEOTIDE SEQUENCE [LARGE SCALE GENOMIC DNA]</scope>
    <source>
        <strain evidence="2 3">Dalian14</strain>
    </source>
</reference>
<evidence type="ECO:0008006" key="4">
    <source>
        <dbReference type="Google" id="ProtNLM"/>
    </source>
</evidence>
<gene>
    <name evidence="2" type="ORF">VFDL14_05005</name>
</gene>
<dbReference type="RefSeq" id="WP_032549087.1">
    <property type="nucleotide sequence ID" value="NZ_JFFR01000002.1"/>
</dbReference>
<protein>
    <recommendedName>
        <fullName evidence="4">Methyl-accepting chemotaxis protein</fullName>
    </recommendedName>
</protein>
<proteinExistence type="predicted"/>
<dbReference type="OrthoDB" id="5860648at2"/>
<dbReference type="Proteomes" id="UP000027219">
    <property type="component" value="Unassembled WGS sequence"/>
</dbReference>
<dbReference type="STRING" id="212667.VFDL14_05005"/>
<keyword evidence="3" id="KW-1185">Reference proteome</keyword>
<sequence length="542" mass="58082">MKSTYLILLALLCSAPALSADVTYGGPYAQLKVKLCSDTPPSRSLLPDGSIICDDNPPQSDSYCTASWNYADTDIFNCGSETANPDDLNNNGTPDNDEDWDGDGLVNGVDPNPTLNDNVDLDSDNNGIPDKLDPFFDLYKASRPELIKCDAQDPDCQSSNTAIYSLSNANRDLTNIINLMAEGNTSKKFTRTLENLRQTMTFQEGRTRKELQDIERAINNIDGGVDNSRLIKSEFSDVDVKFSELHNQLDAINDGVLANQGSISALGGYVYEAKRSAENAADAANGAQDIANQVLNAVNNLEVSGGGLTAQQKKQLKNAAKANANQKILKQVQQRVDGYGGALDQIISDLNGVAAKQELQTRMLSSVADDTAYAVNQELGARMDQLSDQIGAISGGTSTVDLSGVQTSIDGLSGKVDGLTEGVNDIGELLNEVDTSAAGTGGSCIETSSCQGFYQSSYDGGLDSIVTAQLQEMKTSVVDPFVSSFGEIDLSGAKRPDFGLPVPFYGYFSFDDYIDLDAIFGFLRFIFLASTAFYCRQIIFGG</sequence>
<accession>A0A066V0R0</accession>
<evidence type="ECO:0000313" key="3">
    <source>
        <dbReference type="Proteomes" id="UP000027219"/>
    </source>
</evidence>
<dbReference type="AlphaFoldDB" id="A0A066V0R0"/>
<keyword evidence="1" id="KW-0732">Signal</keyword>
<name>A0A066V0R0_9VIBR</name>
<organism evidence="2 3">
    <name type="scientific">Vibrio fortis</name>
    <dbReference type="NCBI Taxonomy" id="212667"/>
    <lineage>
        <taxon>Bacteria</taxon>
        <taxon>Pseudomonadati</taxon>
        <taxon>Pseudomonadota</taxon>
        <taxon>Gammaproteobacteria</taxon>
        <taxon>Vibrionales</taxon>
        <taxon>Vibrionaceae</taxon>
        <taxon>Vibrio</taxon>
    </lineage>
</organism>
<feature type="signal peptide" evidence="1">
    <location>
        <begin position="1"/>
        <end position="19"/>
    </location>
</feature>
<feature type="chain" id="PRO_5001627771" description="Methyl-accepting chemotaxis protein" evidence="1">
    <location>
        <begin position="20"/>
        <end position="542"/>
    </location>
</feature>